<keyword evidence="3" id="KW-0808">Transferase</keyword>
<dbReference type="SUPFAM" id="SSF54001">
    <property type="entry name" value="Cysteine proteinases"/>
    <property type="match status" value="1"/>
</dbReference>
<evidence type="ECO:0000256" key="2">
    <source>
        <dbReference type="ARBA" id="ARBA00022539"/>
    </source>
</evidence>
<organism evidence="6 7">
    <name type="scientific">Tetracentron sinense</name>
    <name type="common">Spur-leaf</name>
    <dbReference type="NCBI Taxonomy" id="13715"/>
    <lineage>
        <taxon>Eukaryota</taxon>
        <taxon>Viridiplantae</taxon>
        <taxon>Streptophyta</taxon>
        <taxon>Embryophyta</taxon>
        <taxon>Tracheophyta</taxon>
        <taxon>Spermatophyta</taxon>
        <taxon>Magnoliopsida</taxon>
        <taxon>Trochodendrales</taxon>
        <taxon>Trochodendraceae</taxon>
        <taxon>Tetracentron</taxon>
    </lineage>
</organism>
<gene>
    <name evidence="6" type="ORF">HHK36_027006</name>
</gene>
<keyword evidence="7" id="KW-1185">Reference proteome</keyword>
<dbReference type="InterPro" id="IPR007719">
    <property type="entry name" value="PCS_N"/>
</dbReference>
<accession>A0A834YHU3</accession>
<dbReference type="Proteomes" id="UP000655225">
    <property type="component" value="Unassembled WGS sequence"/>
</dbReference>
<dbReference type="GO" id="GO:0016756">
    <property type="term" value="F:glutathione gamma-glutamylcysteinyltransferase activity"/>
    <property type="evidence" value="ECO:0007669"/>
    <property type="project" value="UniProtKB-EC"/>
</dbReference>
<dbReference type="AlphaFoldDB" id="A0A834YHU3"/>
<dbReference type="EC" id="2.3.2.15" evidence="1"/>
<keyword evidence="2" id="KW-0104">Cadmium</keyword>
<evidence type="ECO:0000259" key="5">
    <source>
        <dbReference type="PROSITE" id="PS51443"/>
    </source>
</evidence>
<dbReference type="Pfam" id="PF05023">
    <property type="entry name" value="Phytochelatin"/>
    <property type="match status" value="1"/>
</dbReference>
<dbReference type="PANTHER" id="PTHR33447:SF2">
    <property type="entry name" value="GLUTATHIONE GAMMA-GLUTAMYLCYSTEINYLTRANSFERASE"/>
    <property type="match status" value="1"/>
</dbReference>
<dbReference type="GO" id="GO:0098849">
    <property type="term" value="P:cellular detoxification of cadmium ion"/>
    <property type="evidence" value="ECO:0007669"/>
    <property type="project" value="TreeGrafter"/>
</dbReference>
<dbReference type="PROSITE" id="PS51443">
    <property type="entry name" value="PCS"/>
    <property type="match status" value="1"/>
</dbReference>
<dbReference type="InterPro" id="IPR040409">
    <property type="entry name" value="PCS-like"/>
</dbReference>
<evidence type="ECO:0000256" key="3">
    <source>
        <dbReference type="ARBA" id="ARBA00022679"/>
    </source>
</evidence>
<name>A0A834YHU3_TETSI</name>
<dbReference type="GO" id="GO:0010273">
    <property type="term" value="P:detoxification of copper ion"/>
    <property type="evidence" value="ECO:0007669"/>
    <property type="project" value="TreeGrafter"/>
</dbReference>
<dbReference type="InterPro" id="IPR038765">
    <property type="entry name" value="Papain-like_cys_pep_sf"/>
</dbReference>
<evidence type="ECO:0000313" key="7">
    <source>
        <dbReference type="Proteomes" id="UP000655225"/>
    </source>
</evidence>
<dbReference type="InterPro" id="IPR038156">
    <property type="entry name" value="PCS_N_sf"/>
</dbReference>
<dbReference type="PANTHER" id="PTHR33447">
    <property type="entry name" value="GLUTATHIONE GAMMA-GLUTAMYLCYSTEINYLTRANSFERASE"/>
    <property type="match status" value="1"/>
</dbReference>
<dbReference type="OrthoDB" id="448954at2759"/>
<dbReference type="GO" id="GO:0046938">
    <property type="term" value="P:phytochelatin biosynthetic process"/>
    <property type="evidence" value="ECO:0007669"/>
    <property type="project" value="InterPro"/>
</dbReference>
<evidence type="ECO:0000256" key="4">
    <source>
        <dbReference type="ARBA" id="ARBA00022723"/>
    </source>
</evidence>
<reference evidence="6 7" key="1">
    <citation type="submission" date="2020-04" db="EMBL/GenBank/DDBJ databases">
        <title>Plant Genome Project.</title>
        <authorList>
            <person name="Zhang R.-G."/>
        </authorList>
    </citation>
    <scope>NUCLEOTIDE SEQUENCE [LARGE SCALE GENOMIC DNA]</scope>
    <source>
        <strain evidence="6">YNK0</strain>
        <tissue evidence="6">Leaf</tissue>
    </source>
</reference>
<proteinExistence type="predicted"/>
<dbReference type="Gene3D" id="3.90.70.30">
    <property type="entry name" value="Phytochelatin synthase, N-terminal domain"/>
    <property type="match status" value="1"/>
</dbReference>
<dbReference type="EMBL" id="JABCRI010000020">
    <property type="protein sequence ID" value="KAF8388340.1"/>
    <property type="molecule type" value="Genomic_DNA"/>
</dbReference>
<comment type="caution">
    <text evidence="6">The sequence shown here is derived from an EMBL/GenBank/DDBJ whole genome shotgun (WGS) entry which is preliminary data.</text>
</comment>
<sequence>MKPEDRGDDLEILSWLVVGPWRWFDESMLDSCESLEKIKAEGIAFGKAACLAHCNGAKVEAFRTNQTTIDDFRKYVMICTSSEDCHMITSYYRPHLEQSLPKEMLTVPQKLLKSL</sequence>
<feature type="domain" description="Peptidase C83" evidence="5">
    <location>
        <begin position="1"/>
        <end position="115"/>
    </location>
</feature>
<protein>
    <recommendedName>
        <fullName evidence="1">glutathione gamma-glutamylcysteinyltransferase</fullName>
        <ecNumber evidence="1">2.3.2.15</ecNumber>
    </recommendedName>
</protein>
<keyword evidence="4" id="KW-0479">Metal-binding</keyword>
<evidence type="ECO:0000313" key="6">
    <source>
        <dbReference type="EMBL" id="KAF8388340.1"/>
    </source>
</evidence>
<evidence type="ECO:0000256" key="1">
    <source>
        <dbReference type="ARBA" id="ARBA00012468"/>
    </source>
</evidence>
<dbReference type="GO" id="GO:0046872">
    <property type="term" value="F:metal ion binding"/>
    <property type="evidence" value="ECO:0007669"/>
    <property type="project" value="UniProtKB-KW"/>
</dbReference>